<comment type="caution">
    <text evidence="1">The sequence shown here is derived from an EMBL/GenBank/DDBJ whole genome shotgun (WGS) entry which is preliminary data.</text>
</comment>
<dbReference type="Proteomes" id="UP000465778">
    <property type="component" value="Unassembled WGS sequence"/>
</dbReference>
<name>A0A800MTC1_CYTFI</name>
<dbReference type="AlphaFoldDB" id="A0A800MTC1"/>
<organism evidence="1 2">
    <name type="scientific">Cytobacillus firmus</name>
    <name type="common">Bacillus firmus</name>
    <dbReference type="NCBI Taxonomy" id="1399"/>
    <lineage>
        <taxon>Bacteria</taxon>
        <taxon>Bacillati</taxon>
        <taxon>Bacillota</taxon>
        <taxon>Bacilli</taxon>
        <taxon>Bacillales</taxon>
        <taxon>Bacillaceae</taxon>
        <taxon>Cytobacillus</taxon>
    </lineage>
</organism>
<evidence type="ECO:0008006" key="3">
    <source>
        <dbReference type="Google" id="ProtNLM"/>
    </source>
</evidence>
<dbReference type="EMBL" id="VDEM01000076">
    <property type="protein sequence ID" value="KAF0821910.1"/>
    <property type="molecule type" value="Genomic_DNA"/>
</dbReference>
<proteinExistence type="predicted"/>
<accession>A0A800MTC1</accession>
<sequence>MITEEKIRLCRDLCNKLMAFQKSKAHITPERFDSMNLETRMIPSVKSALHNYIEIIKDDEEIAGYVYSNVSPKEASSNDFATFFDLTSVGISHVGCLSQFFIKNATDHMELDQFFLTCRWNG</sequence>
<gene>
    <name evidence="1" type="ORF">KIS1582_4306</name>
</gene>
<protein>
    <recommendedName>
        <fullName evidence="3">Acetyltransferase</fullName>
    </recommendedName>
</protein>
<reference evidence="1 2" key="1">
    <citation type="journal article" date="2020" name="G3 (Bethesda)">
        <title>Whole Genome Sequencing and Comparative Genomics of Two Nematicidal Bacillus Strains Reveals a Wide Range of Possible Virulence Factors.</title>
        <authorList>
            <person name="Susic N."/>
            <person name="Janezic S."/>
            <person name="Rupnik M."/>
            <person name="Geric Stare B."/>
        </authorList>
    </citation>
    <scope>NUCLEOTIDE SEQUENCE [LARGE SCALE GENOMIC DNA]</scope>
    <source>
        <strain evidence="1 2">I-1582</strain>
    </source>
</reference>
<evidence type="ECO:0000313" key="1">
    <source>
        <dbReference type="EMBL" id="KAF0821910.1"/>
    </source>
</evidence>
<dbReference type="RefSeq" id="WP_236564760.1">
    <property type="nucleotide sequence ID" value="NZ_JBALOT010000069.1"/>
</dbReference>
<evidence type="ECO:0000313" key="2">
    <source>
        <dbReference type="Proteomes" id="UP000465778"/>
    </source>
</evidence>